<dbReference type="Gene3D" id="3.40.50.300">
    <property type="entry name" value="P-loop containing nucleotide triphosphate hydrolases"/>
    <property type="match status" value="1"/>
</dbReference>
<evidence type="ECO:0000313" key="2">
    <source>
        <dbReference type="EMBL" id="GAA2331260.1"/>
    </source>
</evidence>
<dbReference type="RefSeq" id="WP_346173496.1">
    <property type="nucleotide sequence ID" value="NZ_BAAASD010000004.1"/>
</dbReference>
<organism evidence="2 3">
    <name type="scientific">Streptomyces cuspidosporus</name>
    <dbReference type="NCBI Taxonomy" id="66882"/>
    <lineage>
        <taxon>Bacteria</taxon>
        <taxon>Bacillati</taxon>
        <taxon>Actinomycetota</taxon>
        <taxon>Actinomycetes</taxon>
        <taxon>Kitasatosporales</taxon>
        <taxon>Streptomycetaceae</taxon>
        <taxon>Streptomyces</taxon>
    </lineage>
</organism>
<dbReference type="PANTHER" id="PTHR47396:SF1">
    <property type="entry name" value="ATP-DEPENDENT HELICASE IRC3-RELATED"/>
    <property type="match status" value="1"/>
</dbReference>
<evidence type="ECO:0000259" key="1">
    <source>
        <dbReference type="PROSITE" id="PS51192"/>
    </source>
</evidence>
<dbReference type="Pfam" id="PF04851">
    <property type="entry name" value="ResIII"/>
    <property type="match status" value="1"/>
</dbReference>
<reference evidence="2 3" key="1">
    <citation type="journal article" date="2019" name="Int. J. Syst. Evol. Microbiol.">
        <title>The Global Catalogue of Microorganisms (GCM) 10K type strain sequencing project: providing services to taxonomists for standard genome sequencing and annotation.</title>
        <authorList>
            <consortium name="The Broad Institute Genomics Platform"/>
            <consortium name="The Broad Institute Genome Sequencing Center for Infectious Disease"/>
            <person name="Wu L."/>
            <person name="Ma J."/>
        </authorList>
    </citation>
    <scope>NUCLEOTIDE SEQUENCE [LARGE SCALE GENOMIC DNA]</scope>
    <source>
        <strain evidence="2 3">JCM 4316</strain>
    </source>
</reference>
<dbReference type="PROSITE" id="PS51192">
    <property type="entry name" value="HELICASE_ATP_BIND_1"/>
    <property type="match status" value="1"/>
</dbReference>
<accession>A0ABN3FJH2</accession>
<dbReference type="InterPro" id="IPR006935">
    <property type="entry name" value="Helicase/UvrB_N"/>
</dbReference>
<dbReference type="SUPFAM" id="SSF52540">
    <property type="entry name" value="P-loop containing nucleoside triphosphate hydrolases"/>
    <property type="match status" value="1"/>
</dbReference>
<gene>
    <name evidence="2" type="ORF">GCM10010246_13010</name>
</gene>
<proteinExistence type="predicted"/>
<name>A0ABN3FJH2_9ACTN</name>
<dbReference type="InterPro" id="IPR050742">
    <property type="entry name" value="Helicase_Restrict-Modif_Enz"/>
</dbReference>
<sequence length="192" mass="20793">MSVVELPRSGRSEKARLFSDQAQAVERLARHLRPPGTRGLYVSATGTGKTLVSIRVADTLGAQLVLFVVPTLDLAAQTALAWRRDGHSEHMVIVSSLDTSGRDALVAARVMSTTNPHALGALMSVVGEGTDQIPALTVICTYDSLNKIEETQNTKYTVPPFDLAVMDEAHRIAGRADKKWAIINCEVSPFLR</sequence>
<dbReference type="EMBL" id="BAAASD010000004">
    <property type="protein sequence ID" value="GAA2331260.1"/>
    <property type="molecule type" value="Genomic_DNA"/>
</dbReference>
<dbReference type="InterPro" id="IPR014001">
    <property type="entry name" value="Helicase_ATP-bd"/>
</dbReference>
<protein>
    <recommendedName>
        <fullName evidence="1">Helicase ATP-binding domain-containing protein</fullName>
    </recommendedName>
</protein>
<dbReference type="InterPro" id="IPR027417">
    <property type="entry name" value="P-loop_NTPase"/>
</dbReference>
<comment type="caution">
    <text evidence="2">The sequence shown here is derived from an EMBL/GenBank/DDBJ whole genome shotgun (WGS) entry which is preliminary data.</text>
</comment>
<keyword evidence="3" id="KW-1185">Reference proteome</keyword>
<feature type="domain" description="Helicase ATP-binding" evidence="1">
    <location>
        <begin position="30"/>
        <end position="192"/>
    </location>
</feature>
<evidence type="ECO:0000313" key="3">
    <source>
        <dbReference type="Proteomes" id="UP001500253"/>
    </source>
</evidence>
<dbReference type="Proteomes" id="UP001500253">
    <property type="component" value="Unassembled WGS sequence"/>
</dbReference>
<dbReference type="PANTHER" id="PTHR47396">
    <property type="entry name" value="TYPE I RESTRICTION ENZYME ECOKI R PROTEIN"/>
    <property type="match status" value="1"/>
</dbReference>